<evidence type="ECO:0000256" key="4">
    <source>
        <dbReference type="ARBA" id="ARBA00022692"/>
    </source>
</evidence>
<evidence type="ECO:0000256" key="5">
    <source>
        <dbReference type="ARBA" id="ARBA00022989"/>
    </source>
</evidence>
<protein>
    <submittedName>
        <fullName evidence="8">Multisubunit potassium/proton antiporter, PhaE subunit (TC 2.A.63.1.1)</fullName>
    </submittedName>
</protein>
<organism evidence="8 9">
    <name type="scientific">Modicisalibacter muralis</name>
    <dbReference type="NCBI Taxonomy" id="119000"/>
    <lineage>
        <taxon>Bacteria</taxon>
        <taxon>Pseudomonadati</taxon>
        <taxon>Pseudomonadota</taxon>
        <taxon>Gammaproteobacteria</taxon>
        <taxon>Oceanospirillales</taxon>
        <taxon>Halomonadaceae</taxon>
        <taxon>Modicisalibacter</taxon>
    </lineage>
</organism>
<evidence type="ECO:0000256" key="7">
    <source>
        <dbReference type="SAM" id="Phobius"/>
    </source>
</evidence>
<feature type="transmembrane region" description="Helical" evidence="7">
    <location>
        <begin position="30"/>
        <end position="51"/>
    </location>
</feature>
<proteinExistence type="inferred from homology"/>
<dbReference type="RefSeq" id="WP_089726761.1">
    <property type="nucleotide sequence ID" value="NZ_FNGI01000002.1"/>
</dbReference>
<dbReference type="OrthoDB" id="9807187at2"/>
<accession>A0A1G9IUX4</accession>
<feature type="transmembrane region" description="Helical" evidence="7">
    <location>
        <begin position="7"/>
        <end position="24"/>
    </location>
</feature>
<keyword evidence="6 7" id="KW-0472">Membrane</keyword>
<dbReference type="NCBIfam" id="NF006518">
    <property type="entry name" value="PRK08965.1-2"/>
    <property type="match status" value="1"/>
</dbReference>
<dbReference type="InterPro" id="IPR002758">
    <property type="entry name" value="Cation_antiport_E"/>
</dbReference>
<dbReference type="PANTHER" id="PTHR34584:SF1">
    <property type="entry name" value="NA(+)_H(+) ANTIPORTER SUBUNIT E1"/>
    <property type="match status" value="1"/>
</dbReference>
<dbReference type="PIRSF" id="PIRSF019239">
    <property type="entry name" value="MrpE"/>
    <property type="match status" value="1"/>
</dbReference>
<reference evidence="8 9" key="1">
    <citation type="submission" date="2016-10" db="EMBL/GenBank/DDBJ databases">
        <authorList>
            <person name="de Groot N.N."/>
        </authorList>
    </citation>
    <scope>NUCLEOTIDE SEQUENCE [LARGE SCALE GENOMIC DNA]</scope>
    <source>
        <strain evidence="8 9">DSM 14789</strain>
    </source>
</reference>
<comment type="similarity">
    <text evidence="2">Belongs to the CPA3 antiporters (TC 2.A.63) subunit E family.</text>
</comment>
<dbReference type="PANTHER" id="PTHR34584">
    <property type="entry name" value="NA(+)/H(+) ANTIPORTER SUBUNIT E1"/>
    <property type="match status" value="1"/>
</dbReference>
<keyword evidence="5 7" id="KW-1133">Transmembrane helix</keyword>
<keyword evidence="3" id="KW-1003">Cell membrane</keyword>
<dbReference type="Pfam" id="PF01899">
    <property type="entry name" value="MNHE"/>
    <property type="match status" value="1"/>
</dbReference>
<dbReference type="GO" id="GO:0008324">
    <property type="term" value="F:monoatomic cation transmembrane transporter activity"/>
    <property type="evidence" value="ECO:0007669"/>
    <property type="project" value="InterPro"/>
</dbReference>
<evidence type="ECO:0000256" key="6">
    <source>
        <dbReference type="ARBA" id="ARBA00023136"/>
    </source>
</evidence>
<evidence type="ECO:0000256" key="3">
    <source>
        <dbReference type="ARBA" id="ARBA00022475"/>
    </source>
</evidence>
<keyword evidence="4 7" id="KW-0812">Transmembrane</keyword>
<dbReference type="Proteomes" id="UP000198654">
    <property type="component" value="Unassembled WGS sequence"/>
</dbReference>
<evidence type="ECO:0000313" key="8">
    <source>
        <dbReference type="EMBL" id="SDL28876.1"/>
    </source>
</evidence>
<gene>
    <name evidence="8" type="ORF">SAMN05661010_01342</name>
</gene>
<evidence type="ECO:0000313" key="9">
    <source>
        <dbReference type="Proteomes" id="UP000198654"/>
    </source>
</evidence>
<dbReference type="EMBL" id="FNGI01000002">
    <property type="protein sequence ID" value="SDL28876.1"/>
    <property type="molecule type" value="Genomic_DNA"/>
</dbReference>
<name>A0A1G9IUX4_9GAMM</name>
<evidence type="ECO:0000256" key="2">
    <source>
        <dbReference type="ARBA" id="ARBA00006228"/>
    </source>
</evidence>
<dbReference type="GO" id="GO:0005886">
    <property type="term" value="C:plasma membrane"/>
    <property type="evidence" value="ECO:0007669"/>
    <property type="project" value="UniProtKB-SubCell"/>
</dbReference>
<dbReference type="AlphaFoldDB" id="A0A1G9IUX4"/>
<evidence type="ECO:0000256" key="1">
    <source>
        <dbReference type="ARBA" id="ARBA00004651"/>
    </source>
</evidence>
<dbReference type="STRING" id="119000.SAMN05661010_01342"/>
<keyword evidence="9" id="KW-1185">Reference proteome</keyword>
<comment type="subcellular location">
    <subcellularLocation>
        <location evidence="1">Cell membrane</location>
        <topology evidence="1">Multi-pass membrane protein</topology>
    </subcellularLocation>
</comment>
<sequence length="165" mass="19002">MIPTQRWLPMPLLSLLLLAMWLLLQQSVSLGQILLGSLLALVIPLITQPFWERQPMLKHPWLLVRYIFRVLGDIIIANLQVSKLILDPRGRMSPAFIEYPLELTEMLPITILASSITLTPGTVSVNLRKDRRTLVIHALNTGDREDTIAQIRERYERPLKEIFEC</sequence>